<proteinExistence type="predicted"/>
<dbReference type="PRINTS" id="PR01036">
    <property type="entry name" value="TCRTETB"/>
</dbReference>
<evidence type="ECO:0000256" key="5">
    <source>
        <dbReference type="ARBA" id="ARBA00023136"/>
    </source>
</evidence>
<reference evidence="8 9" key="1">
    <citation type="journal article" date="2015" name="Genome Announc.">
        <title>Expanding the biotechnology potential of lactobacilli through comparative genomics of 213 strains and associated genera.</title>
        <authorList>
            <person name="Sun Z."/>
            <person name="Harris H.M."/>
            <person name="McCann A."/>
            <person name="Guo C."/>
            <person name="Argimon S."/>
            <person name="Zhang W."/>
            <person name="Yang X."/>
            <person name="Jeffery I.B."/>
            <person name="Cooney J.C."/>
            <person name="Kagawa T.F."/>
            <person name="Liu W."/>
            <person name="Song Y."/>
            <person name="Salvetti E."/>
            <person name="Wrobel A."/>
            <person name="Rasinkangas P."/>
            <person name="Parkhill J."/>
            <person name="Rea M.C."/>
            <person name="O'Sullivan O."/>
            <person name="Ritari J."/>
            <person name="Douillard F.P."/>
            <person name="Paul Ross R."/>
            <person name="Yang R."/>
            <person name="Briner A.E."/>
            <person name="Felis G.E."/>
            <person name="de Vos W.M."/>
            <person name="Barrangou R."/>
            <person name="Klaenhammer T.R."/>
            <person name="Caufield P.W."/>
            <person name="Cui Y."/>
            <person name="Zhang H."/>
            <person name="O'Toole P.W."/>
        </authorList>
    </citation>
    <scope>NUCLEOTIDE SEQUENCE [LARGE SCALE GENOMIC DNA]</scope>
    <source>
        <strain evidence="8 9">DSM 15814</strain>
    </source>
</reference>
<organism evidence="8 9">
    <name type="scientific">Furfurilactobacillus rossiae DSM 15814</name>
    <dbReference type="NCBI Taxonomy" id="1114972"/>
    <lineage>
        <taxon>Bacteria</taxon>
        <taxon>Bacillati</taxon>
        <taxon>Bacillota</taxon>
        <taxon>Bacilli</taxon>
        <taxon>Lactobacillales</taxon>
        <taxon>Lactobacillaceae</taxon>
        <taxon>Furfurilactobacillus</taxon>
    </lineage>
</organism>
<sequence>MEAFVMQKQAINTATNNWWVLVAIGIFAFMSNLDASIVNIAIPVMGRQLNIPLNQAEWVVSLYLIFMCALLLFFGRLGDMYGKVRIFRIGTGVFILGSLLAAVSTTFWLLLLARIVQAFGGALTLSNTYGIVTSTFDINRRGRAMGFVGTFVALGSVAGPALGGLILATGSWHDIFWINVPIGLIAIIIGVFALPKTESRPGGEIDWFGLISWSIFIIGLFGGVFIGQQVGFTTAVPIIGFILALIAIVIFLQREWHTSAPMMSLHIFSNRPFTLGVSAAVLIFLSNFFSVVLMPFYLENARRFTPGQAGILLMVFPITLVIAGPIGGFLADKLSQATVASTGLGIIALSQLGFVLFLNGTTPIWQYILITIVMGLGTGLFQSPNGDIVMSVVDKSELGIAGSINSLARNLGMVTGTAAATTTLFGAMSHFMGYHVTTYLPAHPEAFYYGLRVSFVVSFIMIVLALLTSLRLSHVLRGRKLK</sequence>
<dbReference type="Proteomes" id="UP000051999">
    <property type="component" value="Unassembled WGS sequence"/>
</dbReference>
<feature type="transmembrane region" description="Helical" evidence="6">
    <location>
        <begin position="364"/>
        <end position="381"/>
    </location>
</feature>
<dbReference type="Gene3D" id="1.20.1250.20">
    <property type="entry name" value="MFS general substrate transporter like domains"/>
    <property type="match status" value="1"/>
</dbReference>
<dbReference type="SUPFAM" id="SSF103473">
    <property type="entry name" value="MFS general substrate transporter"/>
    <property type="match status" value="1"/>
</dbReference>
<evidence type="ECO:0000313" key="9">
    <source>
        <dbReference type="Proteomes" id="UP000051999"/>
    </source>
</evidence>
<evidence type="ECO:0000313" key="8">
    <source>
        <dbReference type="EMBL" id="KRL53610.1"/>
    </source>
</evidence>
<keyword evidence="9" id="KW-1185">Reference proteome</keyword>
<dbReference type="PANTHER" id="PTHR42718">
    <property type="entry name" value="MAJOR FACILITATOR SUPERFAMILY MULTIDRUG TRANSPORTER MFSC"/>
    <property type="match status" value="1"/>
</dbReference>
<gene>
    <name evidence="8" type="ORF">FD35_GL000975</name>
</gene>
<feature type="domain" description="Major facilitator superfamily (MFS) profile" evidence="7">
    <location>
        <begin position="20"/>
        <end position="477"/>
    </location>
</feature>
<dbReference type="EMBL" id="AZFF01000017">
    <property type="protein sequence ID" value="KRL53610.1"/>
    <property type="molecule type" value="Genomic_DNA"/>
</dbReference>
<dbReference type="AlphaFoldDB" id="A0A0R1RFW2"/>
<keyword evidence="3 6" id="KW-0812">Transmembrane</keyword>
<feature type="transmembrane region" description="Helical" evidence="6">
    <location>
        <begin position="207"/>
        <end position="226"/>
    </location>
</feature>
<accession>A0A0R1RFW2</accession>
<dbReference type="PROSITE" id="PS50850">
    <property type="entry name" value="MFS"/>
    <property type="match status" value="1"/>
</dbReference>
<dbReference type="Pfam" id="PF07690">
    <property type="entry name" value="MFS_1"/>
    <property type="match status" value="1"/>
</dbReference>
<dbReference type="CDD" id="cd17321">
    <property type="entry name" value="MFS_MMR_MDR_like"/>
    <property type="match status" value="1"/>
</dbReference>
<feature type="transmembrane region" description="Helical" evidence="6">
    <location>
        <begin position="411"/>
        <end position="434"/>
    </location>
</feature>
<feature type="transmembrane region" description="Helical" evidence="6">
    <location>
        <begin position="56"/>
        <end position="74"/>
    </location>
</feature>
<protein>
    <submittedName>
        <fullName evidence="8">Transporter, major facilitator family protein</fullName>
    </submittedName>
</protein>
<evidence type="ECO:0000256" key="4">
    <source>
        <dbReference type="ARBA" id="ARBA00022989"/>
    </source>
</evidence>
<keyword evidence="2" id="KW-0813">Transport</keyword>
<dbReference type="eggNOG" id="COG2814">
    <property type="taxonomic scope" value="Bacteria"/>
</dbReference>
<dbReference type="GO" id="GO:0005886">
    <property type="term" value="C:plasma membrane"/>
    <property type="evidence" value="ECO:0007669"/>
    <property type="project" value="UniProtKB-SubCell"/>
</dbReference>
<feature type="transmembrane region" description="Helical" evidence="6">
    <location>
        <begin position="337"/>
        <end position="358"/>
    </location>
</feature>
<dbReference type="PATRIC" id="fig|1114972.6.peg.986"/>
<dbReference type="GO" id="GO:0022857">
    <property type="term" value="F:transmembrane transporter activity"/>
    <property type="evidence" value="ECO:0007669"/>
    <property type="project" value="InterPro"/>
</dbReference>
<evidence type="ECO:0000259" key="7">
    <source>
        <dbReference type="PROSITE" id="PS50850"/>
    </source>
</evidence>
<comment type="subcellular location">
    <subcellularLocation>
        <location evidence="1">Cell membrane</location>
        <topology evidence="1">Multi-pass membrane protein</topology>
    </subcellularLocation>
</comment>
<keyword evidence="5 6" id="KW-0472">Membrane</keyword>
<evidence type="ECO:0000256" key="1">
    <source>
        <dbReference type="ARBA" id="ARBA00004651"/>
    </source>
</evidence>
<comment type="caution">
    <text evidence="8">The sequence shown here is derived from an EMBL/GenBank/DDBJ whole genome shotgun (WGS) entry which is preliminary data.</text>
</comment>
<dbReference type="Gene3D" id="1.20.1720.10">
    <property type="entry name" value="Multidrug resistance protein D"/>
    <property type="match status" value="1"/>
</dbReference>
<dbReference type="InterPro" id="IPR011701">
    <property type="entry name" value="MFS"/>
</dbReference>
<feature type="transmembrane region" description="Helical" evidence="6">
    <location>
        <begin position="309"/>
        <end position="330"/>
    </location>
</feature>
<evidence type="ECO:0000256" key="6">
    <source>
        <dbReference type="SAM" id="Phobius"/>
    </source>
</evidence>
<name>A0A0R1RFW2_9LACO</name>
<feature type="transmembrane region" description="Helical" evidence="6">
    <location>
        <begin position="115"/>
        <end position="132"/>
    </location>
</feature>
<dbReference type="PANTHER" id="PTHR42718:SF9">
    <property type="entry name" value="MAJOR FACILITATOR SUPERFAMILY MULTIDRUG TRANSPORTER MFSC"/>
    <property type="match status" value="1"/>
</dbReference>
<feature type="transmembrane region" description="Helical" evidence="6">
    <location>
        <begin position="86"/>
        <end position="109"/>
    </location>
</feature>
<feature type="transmembrane region" description="Helical" evidence="6">
    <location>
        <begin position="175"/>
        <end position="195"/>
    </location>
</feature>
<feature type="transmembrane region" description="Helical" evidence="6">
    <location>
        <begin position="446"/>
        <end position="472"/>
    </location>
</feature>
<evidence type="ECO:0000256" key="3">
    <source>
        <dbReference type="ARBA" id="ARBA00022692"/>
    </source>
</evidence>
<feature type="transmembrane region" description="Helical" evidence="6">
    <location>
        <begin position="273"/>
        <end position="297"/>
    </location>
</feature>
<keyword evidence="4 6" id="KW-1133">Transmembrane helix</keyword>
<dbReference type="InterPro" id="IPR020846">
    <property type="entry name" value="MFS_dom"/>
</dbReference>
<feature type="transmembrane region" description="Helical" evidence="6">
    <location>
        <begin position="144"/>
        <end position="169"/>
    </location>
</feature>
<feature type="transmembrane region" description="Helical" evidence="6">
    <location>
        <begin position="20"/>
        <end position="44"/>
    </location>
</feature>
<feature type="transmembrane region" description="Helical" evidence="6">
    <location>
        <begin position="232"/>
        <end position="252"/>
    </location>
</feature>
<dbReference type="InterPro" id="IPR036259">
    <property type="entry name" value="MFS_trans_sf"/>
</dbReference>
<evidence type="ECO:0000256" key="2">
    <source>
        <dbReference type="ARBA" id="ARBA00022448"/>
    </source>
</evidence>